<dbReference type="InterPro" id="IPR001567">
    <property type="entry name" value="Pept_M3A_M3B_dom"/>
</dbReference>
<comment type="caution">
    <text evidence="9">The sequence shown here is derived from an EMBL/GenBank/DDBJ whole genome shotgun (WGS) entry which is preliminary data.</text>
</comment>
<dbReference type="Pfam" id="PF01432">
    <property type="entry name" value="Peptidase_M3"/>
    <property type="match status" value="1"/>
</dbReference>
<keyword evidence="3 6" id="KW-0378">Hydrolase</keyword>
<dbReference type="CDD" id="cd09610">
    <property type="entry name" value="M3B_PepF"/>
    <property type="match status" value="1"/>
</dbReference>
<feature type="domain" description="Peptidase M3A/M3B catalytic" evidence="7">
    <location>
        <begin position="335"/>
        <end position="578"/>
    </location>
</feature>
<dbReference type="RefSeq" id="WP_379877244.1">
    <property type="nucleotide sequence ID" value="NZ_JBHUIP010000012.1"/>
</dbReference>
<dbReference type="Proteomes" id="UP001597295">
    <property type="component" value="Unassembled WGS sequence"/>
</dbReference>
<protein>
    <submittedName>
        <fullName evidence="9">M3 family oligoendopeptidase</fullName>
    </submittedName>
</protein>
<sequence>MTTEAKLGDLPVWDLSDLYASPDDPSVKADFDTSAKDADAFALKYQGKLASLSGADLGGAIAAYETIDEVLSRLGSFAQLVYARNMADVEATRFYQSTQERITEIATKLLFFGLELNRLEDDVLAKQLADPAAAKYRSWIEASRAMRPHQLPDEQEQLLLEKQVAGRSAWVRLFDETMADLRVEYRGDKLTVAETLNLLVDRDRGIRKEAAQSFGKALGDEMRTFSLITNTLAKDKEIEDRWRKFARPISGRNLGNRVEDEVVAALVAAVRDSYASLSHRYYKLKAKWLDLPVLDYWDRNAPLPWSSDKSVPWPDARSIVLDAFGGFSPKLADIGKQFFDQPWIDAGLRPGKSPGAFAHPTVPSAHPYLLVNYQGKVRDVMTLAHELGHGVHQVLAGKAQGHLLADTPLTLAETASVFGEMLTFQALLKAESDPTRRRALLAGKVEDMLNTVVRQIAMHSFEELVHDRRRQGELSPDDLGDIWLATQTASLGPALRFDEHYKNYWAYIPHFIHSPFYVYAYAFGDCLVNSLYAVYQGAEQGFAERYLALLSAGGSKRYDELLKPFGLDARDPNFWKQGLTVLSSFIDQLEAE</sequence>
<evidence type="ECO:0000256" key="5">
    <source>
        <dbReference type="ARBA" id="ARBA00023049"/>
    </source>
</evidence>
<keyword evidence="5 6" id="KW-0482">Metalloprotease</keyword>
<keyword evidence="2 6" id="KW-0479">Metal-binding</keyword>
<evidence type="ECO:0000313" key="10">
    <source>
        <dbReference type="Proteomes" id="UP001597295"/>
    </source>
</evidence>
<keyword evidence="1 6" id="KW-0645">Protease</keyword>
<dbReference type="EMBL" id="JBHUIP010000012">
    <property type="protein sequence ID" value="MFD2264194.1"/>
    <property type="molecule type" value="Genomic_DNA"/>
</dbReference>
<evidence type="ECO:0000313" key="9">
    <source>
        <dbReference type="EMBL" id="MFD2264194.1"/>
    </source>
</evidence>
<proteinExistence type="inferred from homology"/>
<accession>A0ABW5DWL4</accession>
<evidence type="ECO:0000256" key="2">
    <source>
        <dbReference type="ARBA" id="ARBA00022723"/>
    </source>
</evidence>
<name>A0ABW5DWL4_9PROT</name>
<dbReference type="InterPro" id="IPR013647">
    <property type="entry name" value="OligopepF_N_dom"/>
</dbReference>
<dbReference type="InterPro" id="IPR042088">
    <property type="entry name" value="OligoPept_F_C"/>
</dbReference>
<evidence type="ECO:0000259" key="8">
    <source>
        <dbReference type="Pfam" id="PF08439"/>
    </source>
</evidence>
<dbReference type="Pfam" id="PF08439">
    <property type="entry name" value="Peptidase_M3_N"/>
    <property type="match status" value="1"/>
</dbReference>
<dbReference type="InterPro" id="IPR045090">
    <property type="entry name" value="Pept_M3A_M3B"/>
</dbReference>
<comment type="cofactor">
    <cofactor evidence="6">
        <name>Zn(2+)</name>
        <dbReference type="ChEBI" id="CHEBI:29105"/>
    </cofactor>
    <text evidence="6">Binds 1 zinc ion.</text>
</comment>
<gene>
    <name evidence="9" type="ORF">ACFSM5_14930</name>
</gene>
<dbReference type="InterPro" id="IPR011977">
    <property type="entry name" value="Pept_M3B_clade3"/>
</dbReference>
<evidence type="ECO:0000256" key="6">
    <source>
        <dbReference type="RuleBase" id="RU003435"/>
    </source>
</evidence>
<dbReference type="NCBIfam" id="TIGR02290">
    <property type="entry name" value="M3_fam_3"/>
    <property type="match status" value="1"/>
</dbReference>
<evidence type="ECO:0000256" key="3">
    <source>
        <dbReference type="ARBA" id="ARBA00022801"/>
    </source>
</evidence>
<dbReference type="PANTHER" id="PTHR11804:SF5">
    <property type="entry name" value="OLIGOENDOPEPTIDASE F"/>
    <property type="match status" value="1"/>
</dbReference>
<dbReference type="Gene3D" id="1.20.140.70">
    <property type="entry name" value="Oligopeptidase f, N-terminal domain"/>
    <property type="match status" value="1"/>
</dbReference>
<organism evidence="9 10">
    <name type="scientific">Lacibacterium aquatile</name>
    <dbReference type="NCBI Taxonomy" id="1168082"/>
    <lineage>
        <taxon>Bacteria</taxon>
        <taxon>Pseudomonadati</taxon>
        <taxon>Pseudomonadota</taxon>
        <taxon>Alphaproteobacteria</taxon>
        <taxon>Rhodospirillales</taxon>
        <taxon>Rhodospirillaceae</taxon>
    </lineage>
</organism>
<evidence type="ECO:0000256" key="4">
    <source>
        <dbReference type="ARBA" id="ARBA00022833"/>
    </source>
</evidence>
<keyword evidence="10" id="KW-1185">Reference proteome</keyword>
<keyword evidence="4 6" id="KW-0862">Zinc</keyword>
<reference evidence="10" key="1">
    <citation type="journal article" date="2019" name="Int. J. Syst. Evol. Microbiol.">
        <title>The Global Catalogue of Microorganisms (GCM) 10K type strain sequencing project: providing services to taxonomists for standard genome sequencing and annotation.</title>
        <authorList>
            <consortium name="The Broad Institute Genomics Platform"/>
            <consortium name="The Broad Institute Genome Sequencing Center for Infectious Disease"/>
            <person name="Wu L."/>
            <person name="Ma J."/>
        </authorList>
    </citation>
    <scope>NUCLEOTIDE SEQUENCE [LARGE SCALE GENOMIC DNA]</scope>
    <source>
        <strain evidence="10">CGMCC 1.19062</strain>
    </source>
</reference>
<comment type="similarity">
    <text evidence="6">Belongs to the peptidase M3 family.</text>
</comment>
<dbReference type="SUPFAM" id="SSF55486">
    <property type="entry name" value="Metalloproteases ('zincins'), catalytic domain"/>
    <property type="match status" value="1"/>
</dbReference>
<feature type="domain" description="Oligopeptidase F N-terminal" evidence="8">
    <location>
        <begin position="115"/>
        <end position="182"/>
    </location>
</feature>
<dbReference type="Gene3D" id="1.10.1370.20">
    <property type="entry name" value="Oligoendopeptidase f, C-terminal domain"/>
    <property type="match status" value="1"/>
</dbReference>
<dbReference type="PANTHER" id="PTHR11804">
    <property type="entry name" value="PROTEASE M3 THIMET OLIGOPEPTIDASE-RELATED"/>
    <property type="match status" value="1"/>
</dbReference>
<evidence type="ECO:0000256" key="1">
    <source>
        <dbReference type="ARBA" id="ARBA00022670"/>
    </source>
</evidence>
<evidence type="ECO:0000259" key="7">
    <source>
        <dbReference type="Pfam" id="PF01432"/>
    </source>
</evidence>